<dbReference type="Proteomes" id="UP000735302">
    <property type="component" value="Unassembled WGS sequence"/>
</dbReference>
<sequence length="165" mass="17992">MLVELKPSPHLAGRHDAPCPIIVERYSRIWRSSILDAWHLRCLLLLTIKYFTEESGTHLDVPCKEEIVLSGGKQAYPSPSVIKASELPGIAVSHQLACLPAIRNPGAKPNGQHDKAYHSKSRASLGPVSCHPSTAARDVIENKARVSDGAFESDTIINHANLHGH</sequence>
<evidence type="ECO:0000313" key="3">
    <source>
        <dbReference type="Proteomes" id="UP000735302"/>
    </source>
</evidence>
<reference evidence="2 3" key="1">
    <citation type="journal article" date="2021" name="Elife">
        <title>Chloroplast acquisition without the gene transfer in kleptoplastic sea slugs, Plakobranchus ocellatus.</title>
        <authorList>
            <person name="Maeda T."/>
            <person name="Takahashi S."/>
            <person name="Yoshida T."/>
            <person name="Shimamura S."/>
            <person name="Takaki Y."/>
            <person name="Nagai Y."/>
            <person name="Toyoda A."/>
            <person name="Suzuki Y."/>
            <person name="Arimoto A."/>
            <person name="Ishii H."/>
            <person name="Satoh N."/>
            <person name="Nishiyama T."/>
            <person name="Hasebe M."/>
            <person name="Maruyama T."/>
            <person name="Minagawa J."/>
            <person name="Obokata J."/>
            <person name="Shigenobu S."/>
        </authorList>
    </citation>
    <scope>NUCLEOTIDE SEQUENCE [LARGE SCALE GENOMIC DNA]</scope>
</reference>
<keyword evidence="3" id="KW-1185">Reference proteome</keyword>
<dbReference type="AlphaFoldDB" id="A0AAV4B6F8"/>
<feature type="region of interest" description="Disordered" evidence="1">
    <location>
        <begin position="104"/>
        <end position="130"/>
    </location>
</feature>
<proteinExistence type="predicted"/>
<accession>A0AAV4B6F8</accession>
<gene>
    <name evidence="2" type="ORF">PoB_004087300</name>
</gene>
<evidence type="ECO:0000313" key="2">
    <source>
        <dbReference type="EMBL" id="GFO14368.1"/>
    </source>
</evidence>
<dbReference type="EMBL" id="BLXT01004553">
    <property type="protein sequence ID" value="GFO14368.1"/>
    <property type="molecule type" value="Genomic_DNA"/>
</dbReference>
<name>A0AAV4B6F8_9GAST</name>
<protein>
    <submittedName>
        <fullName evidence="2">Uncharacterized protein</fullName>
    </submittedName>
</protein>
<comment type="caution">
    <text evidence="2">The sequence shown here is derived from an EMBL/GenBank/DDBJ whole genome shotgun (WGS) entry which is preliminary data.</text>
</comment>
<organism evidence="2 3">
    <name type="scientific">Plakobranchus ocellatus</name>
    <dbReference type="NCBI Taxonomy" id="259542"/>
    <lineage>
        <taxon>Eukaryota</taxon>
        <taxon>Metazoa</taxon>
        <taxon>Spiralia</taxon>
        <taxon>Lophotrochozoa</taxon>
        <taxon>Mollusca</taxon>
        <taxon>Gastropoda</taxon>
        <taxon>Heterobranchia</taxon>
        <taxon>Euthyneura</taxon>
        <taxon>Panpulmonata</taxon>
        <taxon>Sacoglossa</taxon>
        <taxon>Placobranchoidea</taxon>
        <taxon>Plakobranchidae</taxon>
        <taxon>Plakobranchus</taxon>
    </lineage>
</organism>
<evidence type="ECO:0000256" key="1">
    <source>
        <dbReference type="SAM" id="MobiDB-lite"/>
    </source>
</evidence>